<dbReference type="Gene3D" id="2.60.120.10">
    <property type="entry name" value="Jelly Rolls"/>
    <property type="match status" value="1"/>
</dbReference>
<dbReference type="VEuPathDB" id="FungiDB:MMYC01_210496"/>
<dbReference type="SUPFAM" id="SSF51182">
    <property type="entry name" value="RmlC-like cupins"/>
    <property type="match status" value="1"/>
</dbReference>
<dbReference type="OrthoDB" id="543511at2759"/>
<sequence length="434" mass="49137">MTTTNATDGVTAYEWFSAFASDRFDITDFEDTCIIEKPTPYQTEGATFPLRVEGQGTIVVKQVVNDYLSMTVKSDGNGTNYRLRLTVREDRFDLRVEDDEHEYNFPLGFDAMKLKAAYVYPPRVEATYWLSLDKNNGRIRYGKHFPARLMTVVEARLDMTQDKYKWLKNAKHVDIGYDEKRADCVRVLKLPVVLDLSPFIAPRDRVTLRDLENAKFTFPADLPDACRPLYERVAGADVTLHDNDFPEFGAAIDASCREGLCKNLLQQKAARSGGQEKKTYLRITLGCDQGNSPGVPYVLEIWPIGHSSPIHDHSNACGIIKVLYGKIQVNYFSSVSNGSRVGAPTEFQQGQITWLSPQYYQIHQLSNPYESVCCTIQCYRYEDNDDTHSGVFTYVDGENGTRQFSPSSDMEFNVFRTKIKEEWAQRTAAGGVAS</sequence>
<dbReference type="InterPro" id="IPR014710">
    <property type="entry name" value="RmlC-like_jellyroll"/>
</dbReference>
<name>A0A175VNX6_9PEZI</name>
<accession>A0A175VNX6</accession>
<evidence type="ECO:0000313" key="2">
    <source>
        <dbReference type="Proteomes" id="UP000078237"/>
    </source>
</evidence>
<keyword evidence="1" id="KW-0223">Dioxygenase</keyword>
<gene>
    <name evidence="1" type="ORF">MMYC01_210496</name>
</gene>
<protein>
    <submittedName>
        <fullName evidence="1">Cysteine dioxygenase</fullName>
    </submittedName>
</protein>
<keyword evidence="2" id="KW-1185">Reference proteome</keyword>
<dbReference type="InterPro" id="IPR011051">
    <property type="entry name" value="RmlC_Cupin_sf"/>
</dbReference>
<dbReference type="AlphaFoldDB" id="A0A175VNX6"/>
<dbReference type="GO" id="GO:0051213">
    <property type="term" value="F:dioxygenase activity"/>
    <property type="evidence" value="ECO:0007669"/>
    <property type="project" value="UniProtKB-KW"/>
</dbReference>
<organism evidence="1 2">
    <name type="scientific">Madurella mycetomatis</name>
    <dbReference type="NCBI Taxonomy" id="100816"/>
    <lineage>
        <taxon>Eukaryota</taxon>
        <taxon>Fungi</taxon>
        <taxon>Dikarya</taxon>
        <taxon>Ascomycota</taxon>
        <taxon>Pezizomycotina</taxon>
        <taxon>Sordariomycetes</taxon>
        <taxon>Sordariomycetidae</taxon>
        <taxon>Sordariales</taxon>
        <taxon>Sordariales incertae sedis</taxon>
        <taxon>Madurella</taxon>
    </lineage>
</organism>
<dbReference type="Proteomes" id="UP000078237">
    <property type="component" value="Unassembled WGS sequence"/>
</dbReference>
<dbReference type="EMBL" id="LCTW02000591">
    <property type="protein sequence ID" value="KXX72965.1"/>
    <property type="molecule type" value="Genomic_DNA"/>
</dbReference>
<dbReference type="CDD" id="cd10548">
    <property type="entry name" value="cupin_CDO"/>
    <property type="match status" value="1"/>
</dbReference>
<comment type="caution">
    <text evidence="1">The sequence shown here is derived from an EMBL/GenBank/DDBJ whole genome shotgun (WGS) entry which is preliminary data.</text>
</comment>
<keyword evidence="1" id="KW-0560">Oxidoreductase</keyword>
<proteinExistence type="predicted"/>
<reference evidence="1 2" key="1">
    <citation type="journal article" date="2016" name="Genome Announc.">
        <title>Genome Sequence of Madurella mycetomatis mm55, Isolated from a Human Mycetoma Case in Sudan.</title>
        <authorList>
            <person name="Smit S."/>
            <person name="Derks M.F."/>
            <person name="Bervoets S."/>
            <person name="Fahal A."/>
            <person name="van Leeuwen W."/>
            <person name="van Belkum A."/>
            <person name="van de Sande W.W."/>
        </authorList>
    </citation>
    <scope>NUCLEOTIDE SEQUENCE [LARGE SCALE GENOMIC DNA]</scope>
    <source>
        <strain evidence="2">mm55</strain>
    </source>
</reference>
<evidence type="ECO:0000313" key="1">
    <source>
        <dbReference type="EMBL" id="KXX72965.1"/>
    </source>
</evidence>